<accession>A0ABZ1VFS1</accession>
<dbReference type="EMBL" id="CP108473">
    <property type="protein sequence ID" value="WUS22147.1"/>
    <property type="molecule type" value="Genomic_DNA"/>
</dbReference>
<dbReference type="RefSeq" id="WP_281391939.1">
    <property type="nucleotide sequence ID" value="NZ_BAAATH010000062.1"/>
</dbReference>
<sequence length="42" mass="4446">MCTRGQWRPGAAAAARGANFGLERDNYDVSMACAEDQLLSAA</sequence>
<keyword evidence="2" id="KW-1185">Reference proteome</keyword>
<evidence type="ECO:0000313" key="1">
    <source>
        <dbReference type="EMBL" id="WUS22147.1"/>
    </source>
</evidence>
<protein>
    <submittedName>
        <fullName evidence="1">Uncharacterized protein</fullName>
    </submittedName>
</protein>
<evidence type="ECO:0000313" key="2">
    <source>
        <dbReference type="Proteomes" id="UP001432292"/>
    </source>
</evidence>
<dbReference type="Proteomes" id="UP001432292">
    <property type="component" value="Chromosome"/>
</dbReference>
<reference evidence="1" key="1">
    <citation type="submission" date="2022-10" db="EMBL/GenBank/DDBJ databases">
        <title>The complete genomes of actinobacterial strains from the NBC collection.</title>
        <authorList>
            <person name="Joergensen T.S."/>
            <person name="Alvarez Arevalo M."/>
            <person name="Sterndorff E.B."/>
            <person name="Faurdal D."/>
            <person name="Vuksanovic O."/>
            <person name="Mourched A.-S."/>
            <person name="Charusanti P."/>
            <person name="Shaw S."/>
            <person name="Blin K."/>
            <person name="Weber T."/>
        </authorList>
    </citation>
    <scope>NUCLEOTIDE SEQUENCE</scope>
    <source>
        <strain evidence="1">NBC_01256</strain>
    </source>
</reference>
<organism evidence="1 2">
    <name type="scientific">Streptomyces caniferus</name>
    <dbReference type="NCBI Taxonomy" id="285557"/>
    <lineage>
        <taxon>Bacteria</taxon>
        <taxon>Bacillati</taxon>
        <taxon>Actinomycetota</taxon>
        <taxon>Actinomycetes</taxon>
        <taxon>Kitasatosporales</taxon>
        <taxon>Streptomycetaceae</taxon>
        <taxon>Streptomyces</taxon>
    </lineage>
</organism>
<proteinExistence type="predicted"/>
<gene>
    <name evidence="1" type="ORF">OG727_07540</name>
</gene>
<name>A0ABZ1VFS1_9ACTN</name>